<organism evidence="1 2">
    <name type="scientific">Caerostris darwini</name>
    <dbReference type="NCBI Taxonomy" id="1538125"/>
    <lineage>
        <taxon>Eukaryota</taxon>
        <taxon>Metazoa</taxon>
        <taxon>Ecdysozoa</taxon>
        <taxon>Arthropoda</taxon>
        <taxon>Chelicerata</taxon>
        <taxon>Arachnida</taxon>
        <taxon>Araneae</taxon>
        <taxon>Araneomorphae</taxon>
        <taxon>Entelegynae</taxon>
        <taxon>Araneoidea</taxon>
        <taxon>Araneidae</taxon>
        <taxon>Caerostris</taxon>
    </lineage>
</organism>
<evidence type="ECO:0000313" key="2">
    <source>
        <dbReference type="Proteomes" id="UP001054837"/>
    </source>
</evidence>
<evidence type="ECO:0000313" key="1">
    <source>
        <dbReference type="EMBL" id="GIX71913.1"/>
    </source>
</evidence>
<comment type="caution">
    <text evidence="1">The sequence shown here is derived from an EMBL/GenBank/DDBJ whole genome shotgun (WGS) entry which is preliminary data.</text>
</comment>
<accession>A0AAV4MJ43</accession>
<keyword evidence="2" id="KW-1185">Reference proteome</keyword>
<name>A0AAV4MJ43_9ARAC</name>
<proteinExistence type="predicted"/>
<protein>
    <submittedName>
        <fullName evidence="1">Uncharacterized protein</fullName>
    </submittedName>
</protein>
<sequence>MMTEICALLIEKPSAKIIKLLSKLYKPPLECESTDQGVTVSCRYRPHDNICSAQKYGKSSFFRNSGGQISVCIIAGKDVYEDGLQRFVMLTAGG</sequence>
<reference evidence="1 2" key="1">
    <citation type="submission" date="2021-06" db="EMBL/GenBank/DDBJ databases">
        <title>Caerostris darwini draft genome.</title>
        <authorList>
            <person name="Kono N."/>
            <person name="Arakawa K."/>
        </authorList>
    </citation>
    <scope>NUCLEOTIDE SEQUENCE [LARGE SCALE GENOMIC DNA]</scope>
</reference>
<dbReference type="Proteomes" id="UP001054837">
    <property type="component" value="Unassembled WGS sequence"/>
</dbReference>
<dbReference type="AlphaFoldDB" id="A0AAV4MJ43"/>
<dbReference type="EMBL" id="BPLQ01000489">
    <property type="protein sequence ID" value="GIX71913.1"/>
    <property type="molecule type" value="Genomic_DNA"/>
</dbReference>
<gene>
    <name evidence="1" type="ORF">CDAR_439241</name>
</gene>